<accession>A0A4R4K976</accession>
<dbReference type="AlphaFoldDB" id="A0A4R4K976"/>
<gene>
    <name evidence="2" type="ORF">EZE20_13795</name>
</gene>
<dbReference type="Pfam" id="PF13581">
    <property type="entry name" value="HATPase_c_2"/>
    <property type="match status" value="1"/>
</dbReference>
<evidence type="ECO:0000259" key="1">
    <source>
        <dbReference type="Pfam" id="PF13581"/>
    </source>
</evidence>
<sequence>MESRTFPGTVDSIDQIRHYIMEISQAAGLGKKPTYNLMLAADEIATNIILYGYQEANQEGDIDVIHSLTDTELTVIFEDTATPFDPLQRELPDEEDLTKPLEERSIGGLGIFLTVQGVDEFSYEYVENRNRNIFKMYVVSSE</sequence>
<dbReference type="RefSeq" id="WP_132118597.1">
    <property type="nucleotide sequence ID" value="NZ_SMJU01000008.1"/>
</dbReference>
<dbReference type="EMBL" id="SMJU01000008">
    <property type="protein sequence ID" value="TDB64013.1"/>
    <property type="molecule type" value="Genomic_DNA"/>
</dbReference>
<dbReference type="CDD" id="cd16936">
    <property type="entry name" value="HATPase_RsbW-like"/>
    <property type="match status" value="1"/>
</dbReference>
<dbReference type="OrthoDB" id="9792240at2"/>
<evidence type="ECO:0000313" key="3">
    <source>
        <dbReference type="Proteomes" id="UP000295706"/>
    </source>
</evidence>
<dbReference type="Proteomes" id="UP000295706">
    <property type="component" value="Unassembled WGS sequence"/>
</dbReference>
<name>A0A4R4K976_9BACT</name>
<reference evidence="2 3" key="1">
    <citation type="submission" date="2019-02" db="EMBL/GenBank/DDBJ databases">
        <title>Arundinibacter roseus gen. nov., sp. nov., a new member of the family Cytophagaceae.</title>
        <authorList>
            <person name="Szuroczki S."/>
            <person name="Khayer B."/>
            <person name="Sproer C."/>
            <person name="Toumi M."/>
            <person name="Szabo A."/>
            <person name="Felfoldi T."/>
            <person name="Schumann P."/>
            <person name="Toth E."/>
        </authorList>
    </citation>
    <scope>NUCLEOTIDE SEQUENCE [LARGE SCALE GENOMIC DNA]</scope>
    <source>
        <strain evidence="2 3">DMA-k-7a</strain>
    </source>
</reference>
<evidence type="ECO:0000313" key="2">
    <source>
        <dbReference type="EMBL" id="TDB64013.1"/>
    </source>
</evidence>
<dbReference type="InterPro" id="IPR003594">
    <property type="entry name" value="HATPase_dom"/>
</dbReference>
<keyword evidence="2" id="KW-0547">Nucleotide-binding</keyword>
<organism evidence="2 3">
    <name type="scientific">Arundinibacter roseus</name>
    <dbReference type="NCBI Taxonomy" id="2070510"/>
    <lineage>
        <taxon>Bacteria</taxon>
        <taxon>Pseudomonadati</taxon>
        <taxon>Bacteroidota</taxon>
        <taxon>Cytophagia</taxon>
        <taxon>Cytophagales</taxon>
        <taxon>Spirosomataceae</taxon>
        <taxon>Arundinibacter</taxon>
    </lineage>
</organism>
<dbReference type="GO" id="GO:0005524">
    <property type="term" value="F:ATP binding"/>
    <property type="evidence" value="ECO:0007669"/>
    <property type="project" value="UniProtKB-KW"/>
</dbReference>
<keyword evidence="2" id="KW-0067">ATP-binding</keyword>
<proteinExistence type="predicted"/>
<protein>
    <submittedName>
        <fullName evidence="2">ATP-binding protein</fullName>
    </submittedName>
</protein>
<dbReference type="Gene3D" id="3.30.565.10">
    <property type="entry name" value="Histidine kinase-like ATPase, C-terminal domain"/>
    <property type="match status" value="1"/>
</dbReference>
<comment type="caution">
    <text evidence="2">The sequence shown here is derived from an EMBL/GenBank/DDBJ whole genome shotgun (WGS) entry which is preliminary data.</text>
</comment>
<keyword evidence="3" id="KW-1185">Reference proteome</keyword>
<feature type="domain" description="Histidine kinase/HSP90-like ATPase" evidence="1">
    <location>
        <begin position="6"/>
        <end position="130"/>
    </location>
</feature>
<dbReference type="InterPro" id="IPR036890">
    <property type="entry name" value="HATPase_C_sf"/>
</dbReference>